<sequence>MDNHLPFGYTHRQKRSHDQMEGNAGPAWSFENLTPFTHLGVPREHSLPRHHEPSHANRRESSPQPDYYSASGHRARTPDAVMRILHSGSRGPTAQADDRPPPAGAAHPSVGGRHLPHPEQPTQDMASGQVPRFEGDGFDMRRPVGWQSRAEGQDRAGERHLVEISDGEDDEPIVLDEDGDDIAAYNAHLELDDDDDDDDGDIVDLTEDDAPEYHWQPRNDRPAYNEHRAQSQPHGAGRLPNNDIPRLPRGMAGIINLDNGEEAWAVDDEPVILEPSSPEIQFVSARRLDPPHHLPPPPRRNDSDGDDVQFVREQPLSEHERRARQHAAQHAELDRVIAVLGNHHNHHHHFLHLREEIDRANAHIQRASDNMRRGGPVPPPRLRRAGHIRIGVAGGGAGLFVAPNLNFGVVGFDMGYDGNRAEPPPPTYEAPPPAPEGFIRSPEENDVLVCPNCDSELCKGDDDIKKQVWIAKQCGHIYCGECTANRSIKRSAKGKEKQPALMTRPFKECVVEGCGKKVSSSKAMFQVYIS</sequence>
<feature type="compositionally biased region" description="Acidic residues" evidence="1">
    <location>
        <begin position="165"/>
        <end position="175"/>
    </location>
</feature>
<dbReference type="GO" id="GO:0004842">
    <property type="term" value="F:ubiquitin-protein transferase activity"/>
    <property type="evidence" value="ECO:0007669"/>
    <property type="project" value="TreeGrafter"/>
</dbReference>
<name>A0A163JRQ4_DIDRA</name>
<evidence type="ECO:0000313" key="2">
    <source>
        <dbReference type="EMBL" id="KZM26544.1"/>
    </source>
</evidence>
<feature type="compositionally biased region" description="Basic and acidic residues" evidence="1">
    <location>
        <begin position="41"/>
        <end position="61"/>
    </location>
</feature>
<dbReference type="OrthoDB" id="2398441at2759"/>
<dbReference type="Proteomes" id="UP000076837">
    <property type="component" value="Unassembled WGS sequence"/>
</dbReference>
<reference evidence="2 3" key="1">
    <citation type="journal article" date="2016" name="Sci. Rep.">
        <title>Draft genome sequencing and secretome analysis of fungal phytopathogen Ascochyta rabiei provides insight into the necrotrophic effector repertoire.</title>
        <authorList>
            <person name="Verma S."/>
            <person name="Gazara R.K."/>
            <person name="Nizam S."/>
            <person name="Parween S."/>
            <person name="Chattopadhyay D."/>
            <person name="Verma P.K."/>
        </authorList>
    </citation>
    <scope>NUCLEOTIDE SEQUENCE [LARGE SCALE GENOMIC DNA]</scope>
    <source>
        <strain evidence="2 3">ArDII</strain>
    </source>
</reference>
<keyword evidence="3" id="KW-1185">Reference proteome</keyword>
<feature type="compositionally biased region" description="Basic and acidic residues" evidence="1">
    <location>
        <begin position="211"/>
        <end position="229"/>
    </location>
</feature>
<feature type="compositionally biased region" description="Acidic residues" evidence="1">
    <location>
        <begin position="191"/>
        <end position="210"/>
    </location>
</feature>
<dbReference type="PANTHER" id="PTHR28042">
    <property type="entry name" value="E3 UBIQUITIN-PROTEIN LIGASE COMPLEX SLX5-SLX8 SUBUNIT SLX5"/>
    <property type="match status" value="1"/>
</dbReference>
<feature type="region of interest" description="Disordered" evidence="1">
    <location>
        <begin position="147"/>
        <end position="175"/>
    </location>
</feature>
<dbReference type="PANTHER" id="PTHR28042:SF1">
    <property type="entry name" value="E3 UBIQUITIN-PROTEIN LIGASE COMPLEX SLX5-SLX8 SUBUNIT SLX5"/>
    <property type="match status" value="1"/>
</dbReference>
<dbReference type="AlphaFoldDB" id="A0A163JRQ4"/>
<dbReference type="EMBL" id="JYNV01000103">
    <property type="protein sequence ID" value="KZM26544.1"/>
    <property type="molecule type" value="Genomic_DNA"/>
</dbReference>
<feature type="region of interest" description="Disordered" evidence="1">
    <location>
        <begin position="189"/>
        <end position="241"/>
    </location>
</feature>
<feature type="region of interest" description="Disordered" evidence="1">
    <location>
        <begin position="286"/>
        <end position="307"/>
    </location>
</feature>
<dbReference type="InterPro" id="IPR038886">
    <property type="entry name" value="E3_SLX5/Rfp1"/>
</dbReference>
<feature type="region of interest" description="Disordered" evidence="1">
    <location>
        <begin position="1"/>
        <end position="74"/>
    </location>
</feature>
<protein>
    <submittedName>
        <fullName evidence="2">Zinc ion binding</fullName>
    </submittedName>
</protein>
<feature type="compositionally biased region" description="Basic and acidic residues" evidence="1">
    <location>
        <begin position="151"/>
        <end position="163"/>
    </location>
</feature>
<dbReference type="STRING" id="5454.A0A163JRQ4"/>
<comment type="caution">
    <text evidence="2">The sequence shown here is derived from an EMBL/GenBank/DDBJ whole genome shotgun (WGS) entry which is preliminary data.</text>
</comment>
<feature type="region of interest" description="Disordered" evidence="1">
    <location>
        <begin position="88"/>
        <end position="127"/>
    </location>
</feature>
<evidence type="ECO:0000313" key="3">
    <source>
        <dbReference type="Proteomes" id="UP000076837"/>
    </source>
</evidence>
<dbReference type="GO" id="GO:0033768">
    <property type="term" value="C:SUMO-targeted ubiquitin ligase complex"/>
    <property type="evidence" value="ECO:0007669"/>
    <property type="project" value="TreeGrafter"/>
</dbReference>
<proteinExistence type="predicted"/>
<gene>
    <name evidence="2" type="ORF">ST47_g2382</name>
</gene>
<evidence type="ECO:0000256" key="1">
    <source>
        <dbReference type="SAM" id="MobiDB-lite"/>
    </source>
</evidence>
<accession>A0A163JRQ4</accession>
<organism evidence="2 3">
    <name type="scientific">Didymella rabiei</name>
    <name type="common">Chickpea ascochyta blight fungus</name>
    <name type="synonym">Mycosphaerella rabiei</name>
    <dbReference type="NCBI Taxonomy" id="5454"/>
    <lineage>
        <taxon>Eukaryota</taxon>
        <taxon>Fungi</taxon>
        <taxon>Dikarya</taxon>
        <taxon>Ascomycota</taxon>
        <taxon>Pezizomycotina</taxon>
        <taxon>Dothideomycetes</taxon>
        <taxon>Pleosporomycetidae</taxon>
        <taxon>Pleosporales</taxon>
        <taxon>Pleosporineae</taxon>
        <taxon>Didymellaceae</taxon>
        <taxon>Ascochyta</taxon>
    </lineage>
</organism>